<dbReference type="OrthoDB" id="9813903at2"/>
<name>A0A318JJS6_9NEIS</name>
<dbReference type="GO" id="GO:1902201">
    <property type="term" value="P:negative regulation of bacterial-type flagellum-dependent cell motility"/>
    <property type="evidence" value="ECO:0007669"/>
    <property type="project" value="TreeGrafter"/>
</dbReference>
<dbReference type="PANTHER" id="PTHR45138:SF9">
    <property type="entry name" value="DIGUANYLATE CYCLASE DGCM-RELATED"/>
    <property type="match status" value="1"/>
</dbReference>
<dbReference type="FunFam" id="3.30.70.270:FF:000001">
    <property type="entry name" value="Diguanylate cyclase domain protein"/>
    <property type="match status" value="1"/>
</dbReference>
<dbReference type="InterPro" id="IPR050469">
    <property type="entry name" value="Diguanylate_Cyclase"/>
</dbReference>
<reference evidence="5 6" key="1">
    <citation type="submission" date="2018-05" db="EMBL/GenBank/DDBJ databases">
        <title>Genomic Encyclopedia of Type Strains, Phase IV (KMG-IV): sequencing the most valuable type-strain genomes for metagenomic binning, comparative biology and taxonomic classification.</title>
        <authorList>
            <person name="Goeker M."/>
        </authorList>
    </citation>
    <scope>NUCLEOTIDE SEQUENCE [LARGE SCALE GENOMIC DNA]</scope>
    <source>
        <strain evidence="5 6">DSM 25134</strain>
    </source>
</reference>
<keyword evidence="3" id="KW-0812">Transmembrane</keyword>
<dbReference type="Gene3D" id="3.30.70.270">
    <property type="match status" value="1"/>
</dbReference>
<comment type="catalytic activity">
    <reaction evidence="2">
        <text>2 GTP = 3',3'-c-di-GMP + 2 diphosphate</text>
        <dbReference type="Rhea" id="RHEA:24898"/>
        <dbReference type="ChEBI" id="CHEBI:33019"/>
        <dbReference type="ChEBI" id="CHEBI:37565"/>
        <dbReference type="ChEBI" id="CHEBI:58805"/>
        <dbReference type="EC" id="2.7.7.65"/>
    </reaction>
</comment>
<gene>
    <name evidence="5" type="ORF">DFR38_10752</name>
</gene>
<dbReference type="RefSeq" id="WP_110313297.1">
    <property type="nucleotide sequence ID" value="NZ_QJKC01000007.1"/>
</dbReference>
<feature type="transmembrane region" description="Helical" evidence="3">
    <location>
        <begin position="6"/>
        <end position="30"/>
    </location>
</feature>
<organism evidence="5 6">
    <name type="scientific">Aquitalea magnusonii</name>
    <dbReference type="NCBI Taxonomy" id="332411"/>
    <lineage>
        <taxon>Bacteria</taxon>
        <taxon>Pseudomonadati</taxon>
        <taxon>Pseudomonadota</taxon>
        <taxon>Betaproteobacteria</taxon>
        <taxon>Neisseriales</taxon>
        <taxon>Chromobacteriaceae</taxon>
        <taxon>Aquitalea</taxon>
    </lineage>
</organism>
<accession>A0A318JJS6</accession>
<evidence type="ECO:0000256" key="3">
    <source>
        <dbReference type="SAM" id="Phobius"/>
    </source>
</evidence>
<feature type="transmembrane region" description="Helical" evidence="3">
    <location>
        <begin position="154"/>
        <end position="173"/>
    </location>
</feature>
<evidence type="ECO:0000313" key="6">
    <source>
        <dbReference type="Proteomes" id="UP000248395"/>
    </source>
</evidence>
<dbReference type="SUPFAM" id="SSF55073">
    <property type="entry name" value="Nucleotide cyclase"/>
    <property type="match status" value="1"/>
</dbReference>
<keyword evidence="3" id="KW-0472">Membrane</keyword>
<evidence type="ECO:0000256" key="2">
    <source>
        <dbReference type="ARBA" id="ARBA00034247"/>
    </source>
</evidence>
<feature type="transmembrane region" description="Helical" evidence="3">
    <location>
        <begin position="97"/>
        <end position="114"/>
    </location>
</feature>
<sequence length="397" mass="42896">MNINPVLVLAPIFLTTELLSLALCLVLASLRSSGLPGVRHWLLANVAVVVYLPLLGLRGIIPDVISIVLANGVVALSAACYYAGCAHFLGQPSRWKYLLGGAVLQVLAVAYWRYGVDSLPLRVMAISAYGAAVCTATAWLMLRHYTGRRNSVHYRLLTGLSCLFAVAQITRSLYFGMLHPAPTNIMLASGWNVLLLCLGAAIMPALSMAAVLMLHEALQTEAEEAANRDFMTGALSRKHLFATGQQFILQAAATRRPLTLLLIDLDHFKAINDTYGHAAGDEVLRAFADMVGEHLRGRDALGRLGGEEFAVLLPDAGVAAAQLVAERLRLRAQQHRVVSSFGECRYSISIGVAGWQGGENFDQLCQRADQALYQAKNGGRNRVHTSQLAPELQAQSA</sequence>
<dbReference type="InterPro" id="IPR043128">
    <property type="entry name" value="Rev_trsase/Diguanyl_cyclase"/>
</dbReference>
<dbReference type="PANTHER" id="PTHR45138">
    <property type="entry name" value="REGULATORY COMPONENTS OF SENSORY TRANSDUCTION SYSTEM"/>
    <property type="match status" value="1"/>
</dbReference>
<feature type="transmembrane region" description="Helical" evidence="3">
    <location>
        <begin position="42"/>
        <end position="61"/>
    </location>
</feature>
<evidence type="ECO:0000259" key="4">
    <source>
        <dbReference type="PROSITE" id="PS50887"/>
    </source>
</evidence>
<dbReference type="Pfam" id="PF00990">
    <property type="entry name" value="GGDEF"/>
    <property type="match status" value="1"/>
</dbReference>
<feature type="transmembrane region" description="Helical" evidence="3">
    <location>
        <begin position="67"/>
        <end position="90"/>
    </location>
</feature>
<dbReference type="GO" id="GO:0043709">
    <property type="term" value="P:cell adhesion involved in single-species biofilm formation"/>
    <property type="evidence" value="ECO:0007669"/>
    <property type="project" value="TreeGrafter"/>
</dbReference>
<dbReference type="NCBIfam" id="TIGR00254">
    <property type="entry name" value="GGDEF"/>
    <property type="match status" value="1"/>
</dbReference>
<dbReference type="EC" id="2.7.7.65" evidence="1"/>
<feature type="transmembrane region" description="Helical" evidence="3">
    <location>
        <begin position="120"/>
        <end position="142"/>
    </location>
</feature>
<dbReference type="GO" id="GO:0005886">
    <property type="term" value="C:plasma membrane"/>
    <property type="evidence" value="ECO:0007669"/>
    <property type="project" value="TreeGrafter"/>
</dbReference>
<dbReference type="CDD" id="cd01949">
    <property type="entry name" value="GGDEF"/>
    <property type="match status" value="1"/>
</dbReference>
<keyword evidence="6" id="KW-1185">Reference proteome</keyword>
<dbReference type="GO" id="GO:0052621">
    <property type="term" value="F:diguanylate cyclase activity"/>
    <property type="evidence" value="ECO:0007669"/>
    <property type="project" value="UniProtKB-EC"/>
</dbReference>
<feature type="domain" description="GGDEF" evidence="4">
    <location>
        <begin position="256"/>
        <end position="388"/>
    </location>
</feature>
<keyword evidence="3" id="KW-1133">Transmembrane helix</keyword>
<dbReference type="InterPro" id="IPR029787">
    <property type="entry name" value="Nucleotide_cyclase"/>
</dbReference>
<dbReference type="SMART" id="SM00267">
    <property type="entry name" value="GGDEF"/>
    <property type="match status" value="1"/>
</dbReference>
<evidence type="ECO:0000256" key="1">
    <source>
        <dbReference type="ARBA" id="ARBA00012528"/>
    </source>
</evidence>
<dbReference type="Proteomes" id="UP000248395">
    <property type="component" value="Unassembled WGS sequence"/>
</dbReference>
<proteinExistence type="predicted"/>
<dbReference type="PROSITE" id="PS50887">
    <property type="entry name" value="GGDEF"/>
    <property type="match status" value="1"/>
</dbReference>
<dbReference type="InterPro" id="IPR000160">
    <property type="entry name" value="GGDEF_dom"/>
</dbReference>
<dbReference type="AlphaFoldDB" id="A0A318JJS6"/>
<comment type="caution">
    <text evidence="5">The sequence shown here is derived from an EMBL/GenBank/DDBJ whole genome shotgun (WGS) entry which is preliminary data.</text>
</comment>
<evidence type="ECO:0000313" key="5">
    <source>
        <dbReference type="EMBL" id="PXX48267.1"/>
    </source>
</evidence>
<feature type="transmembrane region" description="Helical" evidence="3">
    <location>
        <begin position="193"/>
        <end position="214"/>
    </location>
</feature>
<dbReference type="EMBL" id="QJKC01000007">
    <property type="protein sequence ID" value="PXX48267.1"/>
    <property type="molecule type" value="Genomic_DNA"/>
</dbReference>
<protein>
    <recommendedName>
        <fullName evidence="1">diguanylate cyclase</fullName>
        <ecNumber evidence="1">2.7.7.65</ecNumber>
    </recommendedName>
</protein>